<gene>
    <name evidence="3" type="ORF">SHERM_17235</name>
</gene>
<evidence type="ECO:0000313" key="4">
    <source>
        <dbReference type="Proteomes" id="UP001153555"/>
    </source>
</evidence>
<proteinExistence type="predicted"/>
<dbReference type="AlphaFoldDB" id="A0A9N7N115"/>
<dbReference type="InterPro" id="IPR036397">
    <property type="entry name" value="RNaseH_sf"/>
</dbReference>
<dbReference type="InterPro" id="IPR012337">
    <property type="entry name" value="RNaseH-like_sf"/>
</dbReference>
<keyword evidence="2" id="KW-0472">Membrane</keyword>
<comment type="caution">
    <text evidence="3">The sequence shown here is derived from an EMBL/GenBank/DDBJ whole genome shotgun (WGS) entry which is preliminary data.</text>
</comment>
<dbReference type="SUPFAM" id="SSF53098">
    <property type="entry name" value="Ribonuclease H-like"/>
    <property type="match status" value="1"/>
</dbReference>
<feature type="transmembrane region" description="Helical" evidence="2">
    <location>
        <begin position="60"/>
        <end position="79"/>
    </location>
</feature>
<accession>A0A9N7N115</accession>
<dbReference type="EMBL" id="CACSLK010016728">
    <property type="protein sequence ID" value="CAA0817848.1"/>
    <property type="molecule type" value="Genomic_DNA"/>
</dbReference>
<dbReference type="OrthoDB" id="446462at2759"/>
<protein>
    <submittedName>
        <fullName evidence="3">Uncharacterized protein</fullName>
    </submittedName>
</protein>
<evidence type="ECO:0000313" key="3">
    <source>
        <dbReference type="EMBL" id="CAA0817848.1"/>
    </source>
</evidence>
<keyword evidence="4" id="KW-1185">Reference proteome</keyword>
<feature type="region of interest" description="Disordered" evidence="1">
    <location>
        <begin position="275"/>
        <end position="298"/>
    </location>
</feature>
<feature type="compositionally biased region" description="Basic and acidic residues" evidence="1">
    <location>
        <begin position="281"/>
        <end position="297"/>
    </location>
</feature>
<evidence type="ECO:0000256" key="2">
    <source>
        <dbReference type="SAM" id="Phobius"/>
    </source>
</evidence>
<dbReference type="Gene3D" id="3.30.420.10">
    <property type="entry name" value="Ribonuclease H-like superfamily/Ribonuclease H"/>
    <property type="match status" value="1"/>
</dbReference>
<feature type="region of interest" description="Disordered" evidence="1">
    <location>
        <begin position="311"/>
        <end position="335"/>
    </location>
</feature>
<organism evidence="3 4">
    <name type="scientific">Striga hermonthica</name>
    <name type="common">Purple witchweed</name>
    <name type="synonym">Buchnera hermonthica</name>
    <dbReference type="NCBI Taxonomy" id="68872"/>
    <lineage>
        <taxon>Eukaryota</taxon>
        <taxon>Viridiplantae</taxon>
        <taxon>Streptophyta</taxon>
        <taxon>Embryophyta</taxon>
        <taxon>Tracheophyta</taxon>
        <taxon>Spermatophyta</taxon>
        <taxon>Magnoliopsida</taxon>
        <taxon>eudicotyledons</taxon>
        <taxon>Gunneridae</taxon>
        <taxon>Pentapetalae</taxon>
        <taxon>asterids</taxon>
        <taxon>lamiids</taxon>
        <taxon>Lamiales</taxon>
        <taxon>Orobanchaceae</taxon>
        <taxon>Buchnereae</taxon>
        <taxon>Striga</taxon>
    </lineage>
</organism>
<dbReference type="Proteomes" id="UP001153555">
    <property type="component" value="Unassembled WGS sequence"/>
</dbReference>
<keyword evidence="2" id="KW-0812">Transmembrane</keyword>
<name>A0A9N7N115_STRHE</name>
<evidence type="ECO:0000256" key="1">
    <source>
        <dbReference type="SAM" id="MobiDB-lite"/>
    </source>
</evidence>
<sequence length="355" mass="39778">MAGTVYLRTDRFEVKLEGITFKTKDFESLCKVGFLFPEGDDWAGRPIVGLDVMPHPRDPSIILLLLCFGMGCVILRFAAGEALPAGIHKFLADKRIHVVCFGIPEKSDLFPFEELGLTRNESDIGYLASKILKDPKYRKSELDELARKVLGIKRMIGLTEASSFERHEQIKSAICQLFITTVISMGLVGAKDKKKTDYGSKMNSFRKNLNSLHLLADGWFKLPKVIHRKKRGPYENNNGDDTFVHVDDISRALDDNNKECRDDGPIVDMLVNAEVPSGESTPRDGVFEKDSGEEGEKRRIKGILKCPSTNLRRSESFPVDPKTKTPPSPSTPVAQEKCMLRRANSKGCNVSFKFH</sequence>
<dbReference type="GO" id="GO:0003676">
    <property type="term" value="F:nucleic acid binding"/>
    <property type="evidence" value="ECO:0007669"/>
    <property type="project" value="InterPro"/>
</dbReference>
<keyword evidence="2" id="KW-1133">Transmembrane helix</keyword>
<reference evidence="3" key="1">
    <citation type="submission" date="2019-12" db="EMBL/GenBank/DDBJ databases">
        <authorList>
            <person name="Scholes J."/>
        </authorList>
    </citation>
    <scope>NUCLEOTIDE SEQUENCE</scope>
</reference>